<dbReference type="AlphaFoldDB" id="A0A060ZLE6"/>
<gene>
    <name evidence="3" type="ORF">J2Z30_004805</name>
    <name evidence="2" type="ORF">SIRAN3699</name>
</gene>
<proteinExistence type="predicted"/>
<reference evidence="2" key="1">
    <citation type="submission" date="2014-05" db="EMBL/GenBank/DDBJ databases">
        <authorList>
            <person name="Horn Fabian"/>
        </authorList>
    </citation>
    <scope>NUCLEOTIDE SEQUENCE</scope>
</reference>
<feature type="region of interest" description="Disordered" evidence="1">
    <location>
        <begin position="1"/>
        <end position="38"/>
    </location>
</feature>
<name>A0A060ZLE6_9ACTN</name>
<evidence type="ECO:0000313" key="3">
    <source>
        <dbReference type="EMBL" id="MBP2063784.1"/>
    </source>
</evidence>
<evidence type="ECO:0000256" key="1">
    <source>
        <dbReference type="SAM" id="MobiDB-lite"/>
    </source>
</evidence>
<dbReference type="Proteomes" id="UP000756710">
    <property type="component" value="Unassembled WGS sequence"/>
</dbReference>
<dbReference type="EMBL" id="LK022848">
    <property type="protein sequence ID" value="CDR06828.1"/>
    <property type="molecule type" value="Genomic_DNA"/>
</dbReference>
<organism evidence="2">
    <name type="scientific">Streptomyces iranensis</name>
    <dbReference type="NCBI Taxonomy" id="576784"/>
    <lineage>
        <taxon>Bacteria</taxon>
        <taxon>Bacillati</taxon>
        <taxon>Actinomycetota</taxon>
        <taxon>Actinomycetes</taxon>
        <taxon>Kitasatosporales</taxon>
        <taxon>Streptomycetaceae</taxon>
        <taxon>Streptomyces</taxon>
        <taxon>Streptomyces violaceusniger group</taxon>
    </lineage>
</organism>
<evidence type="ECO:0000313" key="2">
    <source>
        <dbReference type="EMBL" id="CDR06828.1"/>
    </source>
</evidence>
<dbReference type="EMBL" id="JAGGLR010000013">
    <property type="protein sequence ID" value="MBP2063784.1"/>
    <property type="molecule type" value="Genomic_DNA"/>
</dbReference>
<keyword evidence="4" id="KW-1185">Reference proteome</keyword>
<accession>A0A060ZLE6</accession>
<protein>
    <submittedName>
        <fullName evidence="2">Integrase catalytic region</fullName>
    </submittedName>
</protein>
<sequence>MRQAGLAGNSPRRGKGFTRHDPDTDLAPDLAQRDFTAPAPNRVRVTDLIRRIQTRLGYLSPIEFEEKHQR</sequence>
<reference evidence="3 4" key="2">
    <citation type="submission" date="2021-03" db="EMBL/GenBank/DDBJ databases">
        <title>Genomic Encyclopedia of Type Strains, Phase IV (KMG-IV): sequencing the most valuable type-strain genomes for metagenomic binning, comparative biology and taxonomic classification.</title>
        <authorList>
            <person name="Goeker M."/>
        </authorList>
    </citation>
    <scope>NUCLEOTIDE SEQUENCE [LARGE SCALE GENOMIC DNA]</scope>
    <source>
        <strain evidence="3 4">DSM 41954</strain>
    </source>
</reference>
<evidence type="ECO:0000313" key="4">
    <source>
        <dbReference type="Proteomes" id="UP000756710"/>
    </source>
</evidence>
<dbReference type="HOGENOM" id="CLU_2756154_0_0_11"/>